<organism evidence="3 4">
    <name type="scientific">Lolium multiflorum</name>
    <name type="common">Italian ryegrass</name>
    <name type="synonym">Lolium perenne subsp. multiflorum</name>
    <dbReference type="NCBI Taxonomy" id="4521"/>
    <lineage>
        <taxon>Eukaryota</taxon>
        <taxon>Viridiplantae</taxon>
        <taxon>Streptophyta</taxon>
        <taxon>Embryophyta</taxon>
        <taxon>Tracheophyta</taxon>
        <taxon>Spermatophyta</taxon>
        <taxon>Magnoliopsida</taxon>
        <taxon>Liliopsida</taxon>
        <taxon>Poales</taxon>
        <taxon>Poaceae</taxon>
        <taxon>BOP clade</taxon>
        <taxon>Pooideae</taxon>
        <taxon>Poodae</taxon>
        <taxon>Poeae</taxon>
        <taxon>Poeae Chloroplast Group 2 (Poeae type)</taxon>
        <taxon>Loliodinae</taxon>
        <taxon>Loliinae</taxon>
        <taxon>Lolium</taxon>
    </lineage>
</organism>
<gene>
    <name evidence="3" type="ORF">QYE76_066920</name>
</gene>
<keyword evidence="4" id="KW-1185">Reference proteome</keyword>
<dbReference type="SUPFAM" id="SSF56672">
    <property type="entry name" value="DNA/RNA polymerases"/>
    <property type="match status" value="1"/>
</dbReference>
<name>A0AAD8WB76_LOLMU</name>
<evidence type="ECO:0000313" key="4">
    <source>
        <dbReference type="Proteomes" id="UP001231189"/>
    </source>
</evidence>
<dbReference type="EMBL" id="JAUUTY010000004">
    <property type="protein sequence ID" value="KAK1649115.1"/>
    <property type="molecule type" value="Genomic_DNA"/>
</dbReference>
<evidence type="ECO:0000259" key="2">
    <source>
        <dbReference type="Pfam" id="PF17919"/>
    </source>
</evidence>
<accession>A0AAD8WB76</accession>
<feature type="domain" description="Reverse transcriptase/retrotransposon-derived protein RNase H-like" evidence="2">
    <location>
        <begin position="141"/>
        <end position="242"/>
    </location>
</feature>
<feature type="compositionally biased region" description="Low complexity" evidence="1">
    <location>
        <begin position="78"/>
        <end position="97"/>
    </location>
</feature>
<evidence type="ECO:0000313" key="3">
    <source>
        <dbReference type="EMBL" id="KAK1649115.1"/>
    </source>
</evidence>
<dbReference type="PANTHER" id="PTHR48475">
    <property type="entry name" value="RIBONUCLEASE H"/>
    <property type="match status" value="1"/>
</dbReference>
<proteinExistence type="predicted"/>
<dbReference type="InterPro" id="IPR043502">
    <property type="entry name" value="DNA/RNA_pol_sf"/>
</dbReference>
<dbReference type="AlphaFoldDB" id="A0AAD8WB76"/>
<evidence type="ECO:0000256" key="1">
    <source>
        <dbReference type="SAM" id="MobiDB-lite"/>
    </source>
</evidence>
<sequence>MTNAKLHAHFTHLLGGHAHDVDARLGDVDAKLTDALEKMDGLEEDFNSKLDAKFQEVFAQLPPPRDNAQRRAHRVPRAEVSAGTGAAQAAHEAPSVEGYDDYGGEEELVDGNVLDGEEVEQPAPGRPRQYNCNARPPPRPTPQADAAFKELKTMLATAPILASPLEREPMLLYIAATNRVVSVVVVVERDEEGKIVQRPVYYLSEVLSSSKQNYPHFQKMTYGVFMAATKLKHYFEEHPMKVVSEAPISDIICNKDASGRIAKWAIQLSPYVPVYERRDAIKSQALADFLVDWAEMQYKPPEHKVEYWKMHFDGSKLKEGLGAGVVLTSPKGDHPVCFASTFQGIKQCR</sequence>
<feature type="region of interest" description="Disordered" evidence="1">
    <location>
        <begin position="117"/>
        <end position="141"/>
    </location>
</feature>
<dbReference type="Pfam" id="PF17919">
    <property type="entry name" value="RT_RNaseH_2"/>
    <property type="match status" value="1"/>
</dbReference>
<dbReference type="PANTHER" id="PTHR48475:SF1">
    <property type="entry name" value="RNASE H TYPE-1 DOMAIN-CONTAINING PROTEIN"/>
    <property type="match status" value="1"/>
</dbReference>
<dbReference type="Proteomes" id="UP001231189">
    <property type="component" value="Unassembled WGS sequence"/>
</dbReference>
<protein>
    <recommendedName>
        <fullName evidence="2">Reverse transcriptase/retrotransposon-derived protein RNase H-like domain-containing protein</fullName>
    </recommendedName>
</protein>
<comment type="caution">
    <text evidence="3">The sequence shown here is derived from an EMBL/GenBank/DDBJ whole genome shotgun (WGS) entry which is preliminary data.</text>
</comment>
<dbReference type="InterPro" id="IPR041577">
    <property type="entry name" value="RT_RNaseH_2"/>
</dbReference>
<feature type="region of interest" description="Disordered" evidence="1">
    <location>
        <begin position="61"/>
        <end position="100"/>
    </location>
</feature>
<reference evidence="3" key="1">
    <citation type="submission" date="2023-07" db="EMBL/GenBank/DDBJ databases">
        <title>A chromosome-level genome assembly of Lolium multiflorum.</title>
        <authorList>
            <person name="Chen Y."/>
            <person name="Copetti D."/>
            <person name="Kolliker R."/>
            <person name="Studer B."/>
        </authorList>
    </citation>
    <scope>NUCLEOTIDE SEQUENCE</scope>
    <source>
        <strain evidence="3">02402/16</strain>
        <tissue evidence="3">Leaf</tissue>
    </source>
</reference>